<dbReference type="CDD" id="cd06261">
    <property type="entry name" value="TM_PBP2"/>
    <property type="match status" value="1"/>
</dbReference>
<dbReference type="Gene3D" id="1.10.3720.10">
    <property type="entry name" value="MetI-like"/>
    <property type="match status" value="1"/>
</dbReference>
<dbReference type="PROSITE" id="PS50928">
    <property type="entry name" value="ABC_TM1"/>
    <property type="match status" value="1"/>
</dbReference>
<dbReference type="GO" id="GO:0055085">
    <property type="term" value="P:transmembrane transport"/>
    <property type="evidence" value="ECO:0007669"/>
    <property type="project" value="InterPro"/>
</dbReference>
<dbReference type="PANTHER" id="PTHR43744">
    <property type="entry name" value="ABC TRANSPORTER PERMEASE PROTEIN MG189-RELATED-RELATED"/>
    <property type="match status" value="1"/>
</dbReference>
<protein>
    <submittedName>
        <fullName evidence="9">Carbohydrate ABC transporter membrane protein 2, CUT1 family</fullName>
    </submittedName>
</protein>
<comment type="subcellular location">
    <subcellularLocation>
        <location evidence="1 7">Cell membrane</location>
        <topology evidence="1 7">Multi-pass membrane protein</topology>
    </subcellularLocation>
</comment>
<dbReference type="RefSeq" id="WP_076546215.1">
    <property type="nucleotide sequence ID" value="NZ_FTNC01000041.1"/>
</dbReference>
<sequence>MNLTFSQKEKLKNILFHVLVGGFCIFMLYPLLWMVAGSLKTSGNALSATLWPEAMQFRNYLEGWKGFGGVSFLTFFRNSFFIAGTATIGQILLASFSAFGFTRTRFIGQKFWFAIMIATVLVPGQILRIPQYIMFNQWGWVGSFLPVILPQMLPVPFFTFLMVQFVRGIPTELDEAAEIDGCSKFGIFFKIILPNLKPVLVTAGIFRFYWSWNDFMTPLLYLQNVTKYPVSIALKMFSDPNAITNWGAMFAMTFLSILPTIILFIFFQRYLIDGVAFSGID</sequence>
<dbReference type="STRING" id="56779.SAMN05421834_14110"/>
<feature type="transmembrane region" description="Helical" evidence="7">
    <location>
        <begin position="147"/>
        <end position="166"/>
    </location>
</feature>
<evidence type="ECO:0000313" key="9">
    <source>
        <dbReference type="EMBL" id="SIR58946.1"/>
    </source>
</evidence>
<dbReference type="PANTHER" id="PTHR43744:SF6">
    <property type="entry name" value="ABC TRANSPORTER PERMEASE PROTEIN YESQ-RELATED"/>
    <property type="match status" value="1"/>
</dbReference>
<evidence type="ECO:0000256" key="1">
    <source>
        <dbReference type="ARBA" id="ARBA00004651"/>
    </source>
</evidence>
<feature type="transmembrane region" description="Helical" evidence="7">
    <location>
        <begin position="14"/>
        <end position="36"/>
    </location>
</feature>
<dbReference type="InterPro" id="IPR035906">
    <property type="entry name" value="MetI-like_sf"/>
</dbReference>
<comment type="similarity">
    <text evidence="7">Belongs to the binding-protein-dependent transport system permease family.</text>
</comment>
<proteinExistence type="inferred from homology"/>
<dbReference type="Proteomes" id="UP000185669">
    <property type="component" value="Unassembled WGS sequence"/>
</dbReference>
<gene>
    <name evidence="9" type="ORF">SAMN05421834_14110</name>
</gene>
<feature type="transmembrane region" description="Helical" evidence="7">
    <location>
        <begin position="187"/>
        <end position="210"/>
    </location>
</feature>
<dbReference type="OrthoDB" id="9771544at2"/>
<keyword evidence="6 7" id="KW-0472">Membrane</keyword>
<keyword evidence="3" id="KW-1003">Cell membrane</keyword>
<evidence type="ECO:0000256" key="2">
    <source>
        <dbReference type="ARBA" id="ARBA00022448"/>
    </source>
</evidence>
<feature type="domain" description="ABC transmembrane type-1" evidence="8">
    <location>
        <begin position="76"/>
        <end position="267"/>
    </location>
</feature>
<keyword evidence="2 7" id="KW-0813">Transport</keyword>
<feature type="transmembrane region" description="Helical" evidence="7">
    <location>
        <begin position="111"/>
        <end position="127"/>
    </location>
</feature>
<feature type="transmembrane region" description="Helical" evidence="7">
    <location>
        <begin position="246"/>
        <end position="267"/>
    </location>
</feature>
<dbReference type="SUPFAM" id="SSF161098">
    <property type="entry name" value="MetI-like"/>
    <property type="match status" value="1"/>
</dbReference>
<keyword evidence="5 7" id="KW-1133">Transmembrane helix</keyword>
<keyword evidence="4 7" id="KW-0812">Transmembrane</keyword>
<dbReference type="InterPro" id="IPR000515">
    <property type="entry name" value="MetI-like"/>
</dbReference>
<dbReference type="Pfam" id="PF00528">
    <property type="entry name" value="BPD_transp_1"/>
    <property type="match status" value="1"/>
</dbReference>
<evidence type="ECO:0000313" key="10">
    <source>
        <dbReference type="Proteomes" id="UP000185669"/>
    </source>
</evidence>
<evidence type="ECO:0000256" key="7">
    <source>
        <dbReference type="RuleBase" id="RU363032"/>
    </source>
</evidence>
<evidence type="ECO:0000256" key="4">
    <source>
        <dbReference type="ARBA" id="ARBA00022692"/>
    </source>
</evidence>
<dbReference type="GO" id="GO:0005886">
    <property type="term" value="C:plasma membrane"/>
    <property type="evidence" value="ECO:0007669"/>
    <property type="project" value="UniProtKB-SubCell"/>
</dbReference>
<evidence type="ECO:0000256" key="3">
    <source>
        <dbReference type="ARBA" id="ARBA00022475"/>
    </source>
</evidence>
<evidence type="ECO:0000256" key="6">
    <source>
        <dbReference type="ARBA" id="ARBA00023136"/>
    </source>
</evidence>
<accession>A0A1N7C5T1</accession>
<name>A0A1N7C5T1_9FIRM</name>
<dbReference type="EMBL" id="FTNC01000041">
    <property type="protein sequence ID" value="SIR58946.1"/>
    <property type="molecule type" value="Genomic_DNA"/>
</dbReference>
<organism evidence="9 10">
    <name type="scientific">Halanaerobium kushneri</name>
    <dbReference type="NCBI Taxonomy" id="56779"/>
    <lineage>
        <taxon>Bacteria</taxon>
        <taxon>Bacillati</taxon>
        <taxon>Bacillota</taxon>
        <taxon>Clostridia</taxon>
        <taxon>Halanaerobiales</taxon>
        <taxon>Halanaerobiaceae</taxon>
        <taxon>Halanaerobium</taxon>
    </lineage>
</organism>
<dbReference type="AlphaFoldDB" id="A0A1N7C5T1"/>
<feature type="transmembrane region" description="Helical" evidence="7">
    <location>
        <begin position="80"/>
        <end position="99"/>
    </location>
</feature>
<evidence type="ECO:0000259" key="8">
    <source>
        <dbReference type="PROSITE" id="PS50928"/>
    </source>
</evidence>
<keyword evidence="10" id="KW-1185">Reference proteome</keyword>
<reference evidence="10" key="1">
    <citation type="submission" date="2017-01" db="EMBL/GenBank/DDBJ databases">
        <authorList>
            <person name="Varghese N."/>
            <person name="Submissions S."/>
        </authorList>
    </citation>
    <scope>NUCLEOTIDE SEQUENCE [LARGE SCALE GENOMIC DNA]</scope>
    <source>
        <strain evidence="10">ATCC 700103</strain>
    </source>
</reference>
<evidence type="ECO:0000256" key="5">
    <source>
        <dbReference type="ARBA" id="ARBA00022989"/>
    </source>
</evidence>